<dbReference type="HOGENOM" id="CLU_013985_23_3_0"/>
<dbReference type="SUPFAM" id="SSF55729">
    <property type="entry name" value="Acyl-CoA N-acyltransferases (Nat)"/>
    <property type="match status" value="1"/>
</dbReference>
<dbReference type="InterPro" id="IPR006464">
    <property type="entry name" value="AcTrfase_RimI/Ard1"/>
</dbReference>
<evidence type="ECO:0000259" key="5">
    <source>
        <dbReference type="PROSITE" id="PS51186"/>
    </source>
</evidence>
<evidence type="ECO:0000313" key="7">
    <source>
        <dbReference type="Proteomes" id="UP000014227"/>
    </source>
</evidence>
<name>S0EUD0_CHTCT</name>
<dbReference type="GO" id="GO:0008080">
    <property type="term" value="F:N-acetyltransferase activity"/>
    <property type="evidence" value="ECO:0007669"/>
    <property type="project" value="InterPro"/>
</dbReference>
<comment type="similarity">
    <text evidence="1">Belongs to the acetyltransferase family. RimI subfamily.</text>
</comment>
<evidence type="ECO:0000256" key="1">
    <source>
        <dbReference type="ARBA" id="ARBA00005395"/>
    </source>
</evidence>
<evidence type="ECO:0000256" key="4">
    <source>
        <dbReference type="ARBA" id="ARBA00023315"/>
    </source>
</evidence>
<dbReference type="InterPro" id="IPR000182">
    <property type="entry name" value="GNAT_dom"/>
</dbReference>
<dbReference type="RefSeq" id="WP_016482428.1">
    <property type="nucleotide sequence ID" value="NC_021487.1"/>
</dbReference>
<dbReference type="OrthoDB" id="9794566at2"/>
<protein>
    <submittedName>
        <fullName evidence="6">Ribosomal-protein-alanine acetyltransferase</fullName>
        <ecNumber evidence="6">2.3.1.128</ecNumber>
    </submittedName>
</protein>
<dbReference type="CDD" id="cd04301">
    <property type="entry name" value="NAT_SF"/>
    <property type="match status" value="1"/>
</dbReference>
<dbReference type="Gene3D" id="3.40.630.30">
    <property type="match status" value="1"/>
</dbReference>
<proteinExistence type="inferred from homology"/>
<dbReference type="NCBIfam" id="TIGR01575">
    <property type="entry name" value="rimI"/>
    <property type="match status" value="1"/>
</dbReference>
<reference evidence="7" key="1">
    <citation type="submission" date="2013-03" db="EMBL/GenBank/DDBJ databases">
        <title>Genome sequence of Chthonomonas calidirosea, the first sequenced genome from the Armatimonadetes phylum (formally candidate division OP10).</title>
        <authorList>
            <person name="Lee K.C.Y."/>
            <person name="Morgan X.C."/>
            <person name="Dunfield P.F."/>
            <person name="Tamas I."/>
            <person name="Houghton K.M."/>
            <person name="Vyssotski M."/>
            <person name="Ryan J.L.J."/>
            <person name="Lagutin K."/>
            <person name="McDonald I.R."/>
            <person name="Stott M.B."/>
        </authorList>
    </citation>
    <scope>NUCLEOTIDE SEQUENCE [LARGE SCALE GENOMIC DNA]</scope>
    <source>
        <strain evidence="7">DSM 23976 / ICMP 18418 / T49</strain>
    </source>
</reference>
<dbReference type="InterPro" id="IPR016181">
    <property type="entry name" value="Acyl_CoA_acyltransferase"/>
</dbReference>
<dbReference type="EC" id="2.3.1.128" evidence="6"/>
<dbReference type="eggNOG" id="COG0456">
    <property type="taxonomic scope" value="Bacteria"/>
</dbReference>
<evidence type="ECO:0000256" key="3">
    <source>
        <dbReference type="ARBA" id="ARBA00022679"/>
    </source>
</evidence>
<dbReference type="PANTHER" id="PTHR43420:SF44">
    <property type="entry name" value="ACETYLTRANSFERASE YPEA"/>
    <property type="match status" value="1"/>
</dbReference>
<keyword evidence="4 6" id="KW-0012">Acyltransferase</keyword>
<evidence type="ECO:0000256" key="2">
    <source>
        <dbReference type="ARBA" id="ARBA00022490"/>
    </source>
</evidence>
<dbReference type="Pfam" id="PF00583">
    <property type="entry name" value="Acetyltransf_1"/>
    <property type="match status" value="1"/>
</dbReference>
<sequence length="173" mass="19803">MLTPIVIAPMRACHLDDVMRIDRCCFSTPWERAVFQAELANQASRYLVAKIENRILGFGGETVLLGEAHISILAVSPEWRGKKIGERLLCALLEEALRLKAHCAMLEVRQSNLIAQNLYAKYGFRPVTLRPNYYTDNSEDAIVMRLDAMDAPDYRAHLQQLRNQMPYVTCRTY</sequence>
<dbReference type="KEGG" id="ccz:CCALI_01057"/>
<dbReference type="PANTHER" id="PTHR43420">
    <property type="entry name" value="ACETYLTRANSFERASE"/>
    <property type="match status" value="1"/>
</dbReference>
<dbReference type="InterPro" id="IPR050680">
    <property type="entry name" value="YpeA/RimI_acetyltransf"/>
</dbReference>
<dbReference type="EMBL" id="HF951689">
    <property type="protein sequence ID" value="CCW34879.1"/>
    <property type="molecule type" value="Genomic_DNA"/>
</dbReference>
<dbReference type="FunCoup" id="S0EUD0">
    <property type="interactions" value="364"/>
</dbReference>
<dbReference type="InParanoid" id="S0EUD0"/>
<dbReference type="Proteomes" id="UP000014227">
    <property type="component" value="Chromosome I"/>
</dbReference>
<keyword evidence="2" id="KW-0963">Cytoplasm</keyword>
<keyword evidence="3 6" id="KW-0808">Transferase</keyword>
<dbReference type="PATRIC" id="fig|1303518.3.peg.1073"/>
<dbReference type="AlphaFoldDB" id="S0EUD0"/>
<gene>
    <name evidence="6" type="ORF">CCALI_01057</name>
</gene>
<dbReference type="STRING" id="454171.CP488_00099"/>
<evidence type="ECO:0000313" key="6">
    <source>
        <dbReference type="EMBL" id="CCW34879.1"/>
    </source>
</evidence>
<dbReference type="PROSITE" id="PS51186">
    <property type="entry name" value="GNAT"/>
    <property type="match status" value="1"/>
</dbReference>
<keyword evidence="7" id="KW-1185">Reference proteome</keyword>
<feature type="domain" description="N-acetyltransferase" evidence="5">
    <location>
        <begin position="5"/>
        <end position="149"/>
    </location>
</feature>
<organism evidence="6 7">
    <name type="scientific">Chthonomonas calidirosea (strain DSM 23976 / ICMP 18418 / T49)</name>
    <dbReference type="NCBI Taxonomy" id="1303518"/>
    <lineage>
        <taxon>Bacteria</taxon>
        <taxon>Bacillati</taxon>
        <taxon>Armatimonadota</taxon>
        <taxon>Chthonomonadia</taxon>
        <taxon>Chthonomonadales</taxon>
        <taxon>Chthonomonadaceae</taxon>
        <taxon>Chthonomonas</taxon>
    </lineage>
</organism>
<accession>S0EUD0</accession>